<feature type="transmembrane region" description="Helical" evidence="9">
    <location>
        <begin position="300"/>
        <end position="317"/>
    </location>
</feature>
<evidence type="ECO:0000256" key="6">
    <source>
        <dbReference type="ARBA" id="ARBA00022989"/>
    </source>
</evidence>
<dbReference type="Pfam" id="PF24878">
    <property type="entry name" value="YkcB_C"/>
    <property type="match status" value="1"/>
</dbReference>
<keyword evidence="2" id="KW-1003">Cell membrane</keyword>
<dbReference type="GO" id="GO:0016757">
    <property type="term" value="F:glycosyltransferase activity"/>
    <property type="evidence" value="ECO:0007669"/>
    <property type="project" value="UniProtKB-KW"/>
</dbReference>
<feature type="transmembrane region" description="Helical" evidence="9">
    <location>
        <begin position="354"/>
        <end position="375"/>
    </location>
</feature>
<dbReference type="EC" id="2.4.-.-" evidence="12"/>
<evidence type="ECO:0000259" key="10">
    <source>
        <dbReference type="Pfam" id="PF13231"/>
    </source>
</evidence>
<protein>
    <submittedName>
        <fullName evidence="12">Glycosyltransferase family 39 protein</fullName>
        <ecNumber evidence="12">2.4.-.-</ecNumber>
    </submittedName>
</protein>
<dbReference type="InterPro" id="IPR050297">
    <property type="entry name" value="LipidA_mod_glycosyltrf_83"/>
</dbReference>
<sequence>MSVAESAYARRERISMSREAIAAGCLAAGAFALLFWGVHRADPHYYYAPAVRSMSDSWHAFVYGALDPAGSITLDKMPGAFWLQALSARLFGYSNWSIALPQALLFGATVLMLFDTVRAWAGAKAGLGAGLVFALTPITIALGRINIPDTTLVFCQVCAARAMLRATHTGHLRPLLAAAVWLGLAFQVKMGQAFAVVPSFGLAYLVAAPGSLGKRITRGGAALVVMAGISLLWPLLLWLTPASARPYVDGSEHNSVWEMVFGYNGLGRFIQLGKNAPIMAALAGESSWDRLFGATLGPQIGWLVPFAALAFVVGIALRRGSPRTDARRAGWLLWGSWLLVHAVEFSTTSDIHPYYTATLAPAIAALTGAGFVALAEPWAAGARLGRGLPAAVAATGICAVSLSLREKEYLPWVWPAVAALTLVACVLLTLRQRPRVALPIAAAAMLFAPAHWAVAASGNPMKGLSTISPVAGPVRPLTSKTMAALHGFPAHVHIPVSVGDMHMSTPNTTLIAYVAAHHQGERYVFAVPTANTAAPYLRAGYSVLPMGGFTGSAAMPTVDELAAAIAAGHLRYVLTGGFHGKMGGPVARERQAWVQSHCEPVPPADYENPTEPTGPPGSPEVLFDCRNLRGH</sequence>
<evidence type="ECO:0000259" key="11">
    <source>
        <dbReference type="Pfam" id="PF24878"/>
    </source>
</evidence>
<feature type="transmembrane region" description="Helical" evidence="9">
    <location>
        <begin position="220"/>
        <end position="239"/>
    </location>
</feature>
<dbReference type="InterPro" id="IPR038731">
    <property type="entry name" value="RgtA/B/C-like"/>
</dbReference>
<feature type="transmembrane region" description="Helical" evidence="9">
    <location>
        <begin position="410"/>
        <end position="429"/>
    </location>
</feature>
<dbReference type="Proteomes" id="UP001374803">
    <property type="component" value="Chromosome"/>
</dbReference>
<keyword evidence="4 12" id="KW-0808">Transferase</keyword>
<evidence type="ECO:0000256" key="2">
    <source>
        <dbReference type="ARBA" id="ARBA00022475"/>
    </source>
</evidence>
<evidence type="ECO:0000256" key="3">
    <source>
        <dbReference type="ARBA" id="ARBA00022676"/>
    </source>
</evidence>
<feature type="transmembrane region" description="Helical" evidence="9">
    <location>
        <begin position="436"/>
        <end position="454"/>
    </location>
</feature>
<feature type="transmembrane region" description="Helical" evidence="9">
    <location>
        <begin position="20"/>
        <end position="38"/>
    </location>
</feature>
<feature type="domain" description="Glycosyltransferase RgtA/B/C/D-like" evidence="10">
    <location>
        <begin position="75"/>
        <end position="233"/>
    </location>
</feature>
<keyword evidence="7 9" id="KW-0472">Membrane</keyword>
<gene>
    <name evidence="12" type="ORF">LVJ94_50995</name>
</gene>
<proteinExistence type="predicted"/>
<keyword evidence="5 9" id="KW-0812">Transmembrane</keyword>
<keyword evidence="6 9" id="KW-1133">Transmembrane helix</keyword>
<evidence type="ECO:0000313" key="12">
    <source>
        <dbReference type="EMBL" id="WXB05213.1"/>
    </source>
</evidence>
<evidence type="ECO:0000256" key="5">
    <source>
        <dbReference type="ARBA" id="ARBA00022692"/>
    </source>
</evidence>
<comment type="subcellular location">
    <subcellularLocation>
        <location evidence="1">Cell membrane</location>
        <topology evidence="1">Multi-pass membrane protein</topology>
    </subcellularLocation>
</comment>
<feature type="transmembrane region" description="Helical" evidence="9">
    <location>
        <begin position="387"/>
        <end position="404"/>
    </location>
</feature>
<evidence type="ECO:0000256" key="8">
    <source>
        <dbReference type="SAM" id="MobiDB-lite"/>
    </source>
</evidence>
<feature type="transmembrane region" description="Helical" evidence="9">
    <location>
        <begin position="126"/>
        <end position="147"/>
    </location>
</feature>
<keyword evidence="3 12" id="KW-0328">Glycosyltransferase</keyword>
<evidence type="ECO:0000313" key="13">
    <source>
        <dbReference type="Proteomes" id="UP001374803"/>
    </source>
</evidence>
<reference evidence="12" key="1">
    <citation type="submission" date="2021-12" db="EMBL/GenBank/DDBJ databases">
        <title>Discovery of the Pendulisporaceae a myxobacterial family with distinct sporulation behavior and unique specialized metabolism.</title>
        <authorList>
            <person name="Garcia R."/>
            <person name="Popoff A."/>
            <person name="Bader C.D."/>
            <person name="Loehr J."/>
            <person name="Walesch S."/>
            <person name="Walt C."/>
            <person name="Boldt J."/>
            <person name="Bunk B."/>
            <person name="Haeckl F.J.F.P.J."/>
            <person name="Gunesch A.P."/>
            <person name="Birkelbach J."/>
            <person name="Nuebel U."/>
            <person name="Pietschmann T."/>
            <person name="Bach T."/>
            <person name="Mueller R."/>
        </authorList>
    </citation>
    <scope>NUCLEOTIDE SEQUENCE</scope>
    <source>
        <strain evidence="12">MSr11367</strain>
    </source>
</reference>
<feature type="region of interest" description="Disordered" evidence="8">
    <location>
        <begin position="599"/>
        <end position="623"/>
    </location>
</feature>
<feature type="transmembrane region" description="Helical" evidence="9">
    <location>
        <begin position="96"/>
        <end position="114"/>
    </location>
</feature>
<feature type="domain" description="Putative mannosyltransferase YkcA/B-like C-terminal" evidence="11">
    <location>
        <begin position="510"/>
        <end position="597"/>
    </location>
</feature>
<keyword evidence="13" id="KW-1185">Reference proteome</keyword>
<evidence type="ECO:0000256" key="1">
    <source>
        <dbReference type="ARBA" id="ARBA00004651"/>
    </source>
</evidence>
<dbReference type="PANTHER" id="PTHR33908:SF3">
    <property type="entry name" value="UNDECAPRENYL PHOSPHATE-ALPHA-4-AMINO-4-DEOXY-L-ARABINOSE ARABINOSYL TRANSFERASE"/>
    <property type="match status" value="1"/>
</dbReference>
<feature type="transmembrane region" description="Helical" evidence="9">
    <location>
        <begin position="329"/>
        <end position="348"/>
    </location>
</feature>
<evidence type="ECO:0000256" key="9">
    <source>
        <dbReference type="SAM" id="Phobius"/>
    </source>
</evidence>
<evidence type="ECO:0000256" key="7">
    <source>
        <dbReference type="ARBA" id="ARBA00023136"/>
    </source>
</evidence>
<evidence type="ECO:0000256" key="4">
    <source>
        <dbReference type="ARBA" id="ARBA00022679"/>
    </source>
</evidence>
<feature type="transmembrane region" description="Helical" evidence="9">
    <location>
        <begin position="190"/>
        <end position="208"/>
    </location>
</feature>
<dbReference type="PANTHER" id="PTHR33908">
    <property type="entry name" value="MANNOSYLTRANSFERASE YKCB-RELATED"/>
    <property type="match status" value="1"/>
</dbReference>
<dbReference type="Pfam" id="PF13231">
    <property type="entry name" value="PMT_2"/>
    <property type="match status" value="1"/>
</dbReference>
<dbReference type="RefSeq" id="WP_394834855.1">
    <property type="nucleotide sequence ID" value="NZ_CP089929.1"/>
</dbReference>
<dbReference type="InterPro" id="IPR056785">
    <property type="entry name" value="YkcA/B-like_C"/>
</dbReference>
<accession>A0ABZ2L2P9</accession>
<dbReference type="EMBL" id="CP089983">
    <property type="protein sequence ID" value="WXB05213.1"/>
    <property type="molecule type" value="Genomic_DNA"/>
</dbReference>
<organism evidence="12 13">
    <name type="scientific">Pendulispora rubella</name>
    <dbReference type="NCBI Taxonomy" id="2741070"/>
    <lineage>
        <taxon>Bacteria</taxon>
        <taxon>Pseudomonadati</taxon>
        <taxon>Myxococcota</taxon>
        <taxon>Myxococcia</taxon>
        <taxon>Myxococcales</taxon>
        <taxon>Sorangiineae</taxon>
        <taxon>Pendulisporaceae</taxon>
        <taxon>Pendulispora</taxon>
    </lineage>
</organism>
<name>A0ABZ2L2P9_9BACT</name>